<gene>
    <name evidence="1" type="ORF">ACFSDA_16060</name>
</gene>
<name>A0ABW4Q0I7_9MICO</name>
<dbReference type="Proteomes" id="UP001597280">
    <property type="component" value="Unassembled WGS sequence"/>
</dbReference>
<organism evidence="1 2">
    <name type="scientific">Brachybacterium rhamnosum</name>
    <dbReference type="NCBI Taxonomy" id="173361"/>
    <lineage>
        <taxon>Bacteria</taxon>
        <taxon>Bacillati</taxon>
        <taxon>Actinomycetota</taxon>
        <taxon>Actinomycetes</taxon>
        <taxon>Micrococcales</taxon>
        <taxon>Dermabacteraceae</taxon>
        <taxon>Brachybacterium</taxon>
    </lineage>
</organism>
<comment type="caution">
    <text evidence="1">The sequence shown here is derived from an EMBL/GenBank/DDBJ whole genome shotgun (WGS) entry which is preliminary data.</text>
</comment>
<evidence type="ECO:0000313" key="2">
    <source>
        <dbReference type="Proteomes" id="UP001597280"/>
    </source>
</evidence>
<evidence type="ECO:0000313" key="1">
    <source>
        <dbReference type="EMBL" id="MFD1836578.1"/>
    </source>
</evidence>
<evidence type="ECO:0008006" key="3">
    <source>
        <dbReference type="Google" id="ProtNLM"/>
    </source>
</evidence>
<dbReference type="EMBL" id="JBHUFL010000004">
    <property type="protein sequence ID" value="MFD1836578.1"/>
    <property type="molecule type" value="Genomic_DNA"/>
</dbReference>
<keyword evidence="2" id="KW-1185">Reference proteome</keyword>
<sequence length="128" mass="14050">MSTKVYEAVVTKDSAEWWMIEVPEVGVFGQVASLAKAPVVARELIGMWLDVDPSDVEVTITAQPDEATVATLSKAERLGEEAAALTHEAARLRAEAVRNYVTEYKVTRREAAEVLGISYQRVQQLVSS</sequence>
<proteinExistence type="predicted"/>
<protein>
    <recommendedName>
        <fullName evidence="3">Antitoxin HicB</fullName>
    </recommendedName>
</protein>
<reference evidence="2" key="1">
    <citation type="journal article" date="2019" name="Int. J. Syst. Evol. Microbiol.">
        <title>The Global Catalogue of Microorganisms (GCM) 10K type strain sequencing project: providing services to taxonomists for standard genome sequencing and annotation.</title>
        <authorList>
            <consortium name="The Broad Institute Genomics Platform"/>
            <consortium name="The Broad Institute Genome Sequencing Center for Infectious Disease"/>
            <person name="Wu L."/>
            <person name="Ma J."/>
        </authorList>
    </citation>
    <scope>NUCLEOTIDE SEQUENCE [LARGE SCALE GENOMIC DNA]</scope>
    <source>
        <strain evidence="2">JCM 11650</strain>
    </source>
</reference>
<accession>A0ABW4Q0I7</accession>
<dbReference type="RefSeq" id="WP_343906179.1">
    <property type="nucleotide sequence ID" value="NZ_BAAAIS010000004.1"/>
</dbReference>